<reference evidence="2" key="1">
    <citation type="journal article" date="2015" name="PeerJ">
        <title>First genomic representation of candidate bacterial phylum KSB3 points to enhanced environmental sensing as a trigger of wastewater bulking.</title>
        <authorList>
            <person name="Sekiguchi Y."/>
            <person name="Ohashi A."/>
            <person name="Parks D.H."/>
            <person name="Yamauchi T."/>
            <person name="Tyson G.W."/>
            <person name="Hugenholtz P."/>
        </authorList>
    </citation>
    <scope>NUCLEOTIDE SEQUENCE [LARGE SCALE GENOMIC DNA]</scope>
</reference>
<keyword evidence="1" id="KW-0812">Transmembrane</keyword>
<feature type="transmembrane region" description="Helical" evidence="1">
    <location>
        <begin position="137"/>
        <end position="159"/>
    </location>
</feature>
<evidence type="ECO:0000313" key="2">
    <source>
        <dbReference type="EMBL" id="GAK61185.1"/>
    </source>
</evidence>
<keyword evidence="3" id="KW-1185">Reference proteome</keyword>
<protein>
    <submittedName>
        <fullName evidence="2">Membrane protein</fullName>
    </submittedName>
</protein>
<dbReference type="AlphaFoldDB" id="A0A081C9D0"/>
<proteinExistence type="predicted"/>
<keyword evidence="1" id="KW-1133">Transmembrane helix</keyword>
<feature type="transmembrane region" description="Helical" evidence="1">
    <location>
        <begin position="166"/>
        <end position="185"/>
    </location>
</feature>
<evidence type="ECO:0000313" key="3">
    <source>
        <dbReference type="Proteomes" id="UP000030661"/>
    </source>
</evidence>
<evidence type="ECO:0000256" key="1">
    <source>
        <dbReference type="SAM" id="Phobius"/>
    </source>
</evidence>
<accession>A0A081C9D0</accession>
<keyword evidence="1" id="KW-0472">Membrane</keyword>
<feature type="transmembrane region" description="Helical" evidence="1">
    <location>
        <begin position="191"/>
        <end position="212"/>
    </location>
</feature>
<dbReference type="HOGENOM" id="CLU_484568_0_0_0"/>
<dbReference type="STRING" id="1499967.U27_01084"/>
<dbReference type="eggNOG" id="COG2319">
    <property type="taxonomic scope" value="Bacteria"/>
</dbReference>
<dbReference type="EMBL" id="DF820477">
    <property type="protein sequence ID" value="GAK61185.1"/>
    <property type="molecule type" value="Genomic_DNA"/>
</dbReference>
<feature type="transmembrane region" description="Helical" evidence="1">
    <location>
        <begin position="224"/>
        <end position="246"/>
    </location>
</feature>
<dbReference type="Proteomes" id="UP000030661">
    <property type="component" value="Unassembled WGS sequence"/>
</dbReference>
<feature type="transmembrane region" description="Helical" evidence="1">
    <location>
        <begin position="108"/>
        <end position="131"/>
    </location>
</feature>
<sequence length="562" mass="62775">MPTFPTYRGTLPKSLGLFKPTHYLLLAYWVYFRPSALISYLHQAVPELFDPKNPIRFFRKWSTSAFRNLFLMIPLVCTLITLLLGGVMTGVIAWCLHVPVNWGQWRDGVMLGVALGVTIGMALGMAGRVIGGIPLSTIVGIAYGMTVGVVGGVSLSVALGIDFPNIMTGALVVGTLFGIVAGTAFTLDIEIGIALSLAFAVMATLSFGAEFIMSKVVGIHLGALQVRGAMSAAFVIGAFRLLFYPVQWGLAFASFCRMRFHPVYWDELTILPLPCTKRLCLRMLRHNEQEGLHFLAQVGRNHFRRAMLQAVLYQYLHKHPTPLRFLYDLLASPAMDEYFLIPVTSRDWEQHVSVRRVFLGELALHPVEATQDPRFHRSAWWLNMRKRKSTPLTQFAGMLHELLDKRNIEEDKVDLKAYQEIYSNLTEHLHGEEIALSYTAMAAFLSYISLPELPSAVDVSSNLNVNLFFHEAIQPAVLMSLSRLGQIGGMIAIYQRETTPQAKLTALARALGDLNELNKDVSIDVLTPEQYILRRIIHQWEQLIIVAMGDLGKSEQSSSDLV</sequence>
<feature type="transmembrane region" description="Helical" evidence="1">
    <location>
        <begin position="69"/>
        <end position="96"/>
    </location>
</feature>
<gene>
    <name evidence="2" type="ORF">U27_01084</name>
</gene>
<name>A0A081C9D0_VECG1</name>
<organism evidence="2">
    <name type="scientific">Vecturithrix granuli</name>
    <dbReference type="NCBI Taxonomy" id="1499967"/>
    <lineage>
        <taxon>Bacteria</taxon>
        <taxon>Candidatus Moduliflexota</taxon>
        <taxon>Candidatus Vecturitrichia</taxon>
        <taxon>Candidatus Vecturitrichales</taxon>
        <taxon>Candidatus Vecturitrichaceae</taxon>
        <taxon>Candidatus Vecturithrix</taxon>
    </lineage>
</organism>